<evidence type="ECO:0000313" key="2">
    <source>
        <dbReference type="Proteomes" id="UP000789405"/>
    </source>
</evidence>
<dbReference type="AlphaFoldDB" id="A0A9N9JPE6"/>
<comment type="caution">
    <text evidence="1">The sequence shown here is derived from an EMBL/GenBank/DDBJ whole genome shotgun (WGS) entry which is preliminary data.</text>
</comment>
<feature type="non-terminal residue" evidence="1">
    <location>
        <position position="236"/>
    </location>
</feature>
<dbReference type="PANTHER" id="PTHR10492">
    <property type="match status" value="1"/>
</dbReference>
<reference evidence="1" key="1">
    <citation type="submission" date="2021-06" db="EMBL/GenBank/DDBJ databases">
        <authorList>
            <person name="Kallberg Y."/>
            <person name="Tangrot J."/>
            <person name="Rosling A."/>
        </authorList>
    </citation>
    <scope>NUCLEOTIDE SEQUENCE</scope>
    <source>
        <strain evidence="1">MA453B</strain>
    </source>
</reference>
<gene>
    <name evidence="1" type="ORF">DERYTH_LOCUS20810</name>
</gene>
<proteinExistence type="predicted"/>
<keyword evidence="2" id="KW-1185">Reference proteome</keyword>
<organism evidence="1 2">
    <name type="scientific">Dentiscutata erythropus</name>
    <dbReference type="NCBI Taxonomy" id="1348616"/>
    <lineage>
        <taxon>Eukaryota</taxon>
        <taxon>Fungi</taxon>
        <taxon>Fungi incertae sedis</taxon>
        <taxon>Mucoromycota</taxon>
        <taxon>Glomeromycotina</taxon>
        <taxon>Glomeromycetes</taxon>
        <taxon>Diversisporales</taxon>
        <taxon>Gigasporaceae</taxon>
        <taxon>Dentiscutata</taxon>
    </lineage>
</organism>
<dbReference type="Proteomes" id="UP000789405">
    <property type="component" value="Unassembled WGS sequence"/>
</dbReference>
<dbReference type="OrthoDB" id="2423025at2759"/>
<dbReference type="PANTHER" id="PTHR10492:SF57">
    <property type="entry name" value="ATP-DEPENDENT DNA HELICASE"/>
    <property type="match status" value="1"/>
</dbReference>
<accession>A0A9N9JPE6</accession>
<name>A0A9N9JPE6_9GLOM</name>
<evidence type="ECO:0000313" key="1">
    <source>
        <dbReference type="EMBL" id="CAG8787983.1"/>
    </source>
</evidence>
<feature type="non-terminal residue" evidence="1">
    <location>
        <position position="1"/>
    </location>
</feature>
<sequence>FPTYYTWTAKCKWTPRQTSTAMLARLYIIQPSEKERYYLRSLLIHAKGATNFDDLKTINSHLCGSFKEACFLLGFLQDDAEWDTCLLDAKEKSYNITELENKLSQNVPLLNEDQCAIFNAITQAIEREERDKSYSIIPSTENTIELPSNIVIAGGKLLDLIDFVYSNFTQHSTNTDYLIERTILTPKNDDASKISDLIIDQFPGEVHTYLSADFVDSHEDTDLRQSHLYLPEFLRS</sequence>
<dbReference type="EMBL" id="CAJVPY010025266">
    <property type="protein sequence ID" value="CAG8787983.1"/>
    <property type="molecule type" value="Genomic_DNA"/>
</dbReference>
<protein>
    <submittedName>
        <fullName evidence="1">25983_t:CDS:1</fullName>
    </submittedName>
</protein>